<feature type="domain" description="Glycine transporter" evidence="8">
    <location>
        <begin position="96"/>
        <end position="169"/>
    </location>
</feature>
<feature type="transmembrane region" description="Helical" evidence="7">
    <location>
        <begin position="153"/>
        <end position="171"/>
    </location>
</feature>
<evidence type="ECO:0000256" key="2">
    <source>
        <dbReference type="ARBA" id="ARBA00008193"/>
    </source>
</evidence>
<dbReference type="GO" id="GO:0005886">
    <property type="term" value="C:plasma membrane"/>
    <property type="evidence" value="ECO:0007669"/>
    <property type="project" value="UniProtKB-SubCell"/>
</dbReference>
<comment type="subcellular location">
    <subcellularLocation>
        <location evidence="1">Cell membrane</location>
        <topology evidence="1">Multi-pass membrane protein</topology>
    </subcellularLocation>
</comment>
<feature type="transmembrane region" description="Helical" evidence="7">
    <location>
        <begin position="119"/>
        <end position="141"/>
    </location>
</feature>
<dbReference type="PANTHER" id="PTHR30506">
    <property type="entry name" value="INNER MEMBRANE PROTEIN"/>
    <property type="match status" value="1"/>
</dbReference>
<accession>A0A345UKR1</accession>
<evidence type="ECO:0000256" key="1">
    <source>
        <dbReference type="ARBA" id="ARBA00004651"/>
    </source>
</evidence>
<dbReference type="Proteomes" id="UP000254808">
    <property type="component" value="Chromosome"/>
</dbReference>
<dbReference type="AlphaFoldDB" id="A0A345UKR1"/>
<feature type="transmembrane region" description="Helical" evidence="7">
    <location>
        <begin position="94"/>
        <end position="113"/>
    </location>
</feature>
<feature type="transmembrane region" description="Helical" evidence="7">
    <location>
        <begin position="177"/>
        <end position="195"/>
    </location>
</feature>
<dbReference type="PANTHER" id="PTHR30506:SF3">
    <property type="entry name" value="UPF0126 INNER MEMBRANE PROTEIN YADS-RELATED"/>
    <property type="match status" value="1"/>
</dbReference>
<reference evidence="9 10" key="1">
    <citation type="submission" date="2018-03" db="EMBL/GenBank/DDBJ databases">
        <title>Phenotypic and genomic properties of Cyclonatronum proteinivorum gen. nov., sp. nov., a haloalkaliphilic bacteroidete from soda lakes possessing Na+-translocating rhodopsin.</title>
        <authorList>
            <person name="Toshchakov S.V."/>
            <person name="Korzhenkov A."/>
            <person name="Samarov N.I."/>
            <person name="Kublanov I.V."/>
            <person name="Muntyan M.S."/>
            <person name="Sorokin D.Y."/>
        </authorList>
    </citation>
    <scope>NUCLEOTIDE SEQUENCE [LARGE SCALE GENOMIC DNA]</scope>
    <source>
        <strain evidence="9 10">Omega</strain>
    </source>
</reference>
<keyword evidence="4 7" id="KW-0812">Transmembrane</keyword>
<sequence>MENLHQYIYLADLLGVAVFAISGALAAGRKSLDLLGVLIIAVVTAIGGGTLRDLLLGRSPVFWIVDPTYLFVIFAAAGFTLIYSRYNKPPLQSLLIADAFGLALFAILGATIAESAGVPWIIVVILGTMSGVAGGVLRDIITNEIPLILRRDFYASAAIAGIMVYLLLNEAGLPQNGAYFAGFGVALSLRLAAIFKGLRLPVFQLPEEPS</sequence>
<dbReference type="Pfam" id="PF03458">
    <property type="entry name" value="Gly_transporter"/>
    <property type="match status" value="2"/>
</dbReference>
<dbReference type="KEGG" id="cprv:CYPRO_1813"/>
<dbReference type="EMBL" id="CP027806">
    <property type="protein sequence ID" value="AXJ01063.1"/>
    <property type="molecule type" value="Genomic_DNA"/>
</dbReference>
<organism evidence="9 10">
    <name type="scientific">Cyclonatronum proteinivorum</name>
    <dbReference type="NCBI Taxonomy" id="1457365"/>
    <lineage>
        <taxon>Bacteria</taxon>
        <taxon>Pseudomonadati</taxon>
        <taxon>Balneolota</taxon>
        <taxon>Balneolia</taxon>
        <taxon>Balneolales</taxon>
        <taxon>Cyclonatronaceae</taxon>
        <taxon>Cyclonatronum</taxon>
    </lineage>
</organism>
<name>A0A345UKR1_9BACT</name>
<feature type="transmembrane region" description="Helical" evidence="7">
    <location>
        <begin position="6"/>
        <end position="27"/>
    </location>
</feature>
<gene>
    <name evidence="9" type="ORF">CYPRO_1813</name>
</gene>
<evidence type="ECO:0000256" key="3">
    <source>
        <dbReference type="ARBA" id="ARBA00022475"/>
    </source>
</evidence>
<keyword evidence="6 7" id="KW-0472">Membrane</keyword>
<proteinExistence type="inferred from homology"/>
<dbReference type="RefSeq" id="WP_240644717.1">
    <property type="nucleotide sequence ID" value="NZ_CP027806.1"/>
</dbReference>
<comment type="similarity">
    <text evidence="2">Belongs to the UPF0126 family.</text>
</comment>
<evidence type="ECO:0000256" key="7">
    <source>
        <dbReference type="SAM" id="Phobius"/>
    </source>
</evidence>
<evidence type="ECO:0000256" key="6">
    <source>
        <dbReference type="ARBA" id="ARBA00023136"/>
    </source>
</evidence>
<feature type="domain" description="Glycine transporter" evidence="8">
    <location>
        <begin position="10"/>
        <end position="83"/>
    </location>
</feature>
<feature type="transmembrane region" description="Helical" evidence="7">
    <location>
        <begin position="61"/>
        <end position="82"/>
    </location>
</feature>
<evidence type="ECO:0000256" key="4">
    <source>
        <dbReference type="ARBA" id="ARBA00022692"/>
    </source>
</evidence>
<feature type="transmembrane region" description="Helical" evidence="7">
    <location>
        <begin position="34"/>
        <end position="55"/>
    </location>
</feature>
<evidence type="ECO:0000313" key="9">
    <source>
        <dbReference type="EMBL" id="AXJ01063.1"/>
    </source>
</evidence>
<keyword evidence="5 7" id="KW-1133">Transmembrane helix</keyword>
<keyword evidence="10" id="KW-1185">Reference proteome</keyword>
<keyword evidence="3" id="KW-1003">Cell membrane</keyword>
<evidence type="ECO:0000313" key="10">
    <source>
        <dbReference type="Proteomes" id="UP000254808"/>
    </source>
</evidence>
<evidence type="ECO:0000259" key="8">
    <source>
        <dbReference type="Pfam" id="PF03458"/>
    </source>
</evidence>
<dbReference type="InterPro" id="IPR005115">
    <property type="entry name" value="Gly_transporter"/>
</dbReference>
<evidence type="ECO:0000256" key="5">
    <source>
        <dbReference type="ARBA" id="ARBA00022989"/>
    </source>
</evidence>
<protein>
    <submittedName>
        <fullName evidence="9">Putative membrane protein YeiH</fullName>
    </submittedName>
</protein>